<accession>A0A239PL07</accession>
<keyword evidence="1" id="KW-1003">Cell membrane</keyword>
<sequence length="263" mass="28205">MSERPPSAASAAFFAWPPSEGESAPALSVVAPMFDEEGVAAALVAEIAAALAGVSHEIVAVDDCSRDGTRAALLAARARVPQLRVIAHAANAGQSRAIRTGVLAARAPAIATLDGDGQNDPADIPGLYAQLVRPDAPPELAMVAGERRRRQDTAAKRIASRLANAVRVRLLKDGAADTGCGLKVFWREAFLRLPAFDHMHRYLPALMRREGFGVEFAAVSHRPRVHGRSKYTNLGRLAVAIRDLTGVMWLNDRARDPREISEL</sequence>
<keyword evidence="4" id="KW-0812">Transmembrane</keyword>
<evidence type="ECO:0000256" key="2">
    <source>
        <dbReference type="ARBA" id="ARBA00022676"/>
    </source>
</evidence>
<dbReference type="PANTHER" id="PTHR48090">
    <property type="entry name" value="UNDECAPRENYL-PHOSPHATE 4-DEOXY-4-FORMAMIDO-L-ARABINOSE TRANSFERASE-RELATED"/>
    <property type="match status" value="1"/>
</dbReference>
<dbReference type="InterPro" id="IPR029044">
    <property type="entry name" value="Nucleotide-diphossugar_trans"/>
</dbReference>
<dbReference type="GO" id="GO:0009103">
    <property type="term" value="P:lipopolysaccharide biosynthetic process"/>
    <property type="evidence" value="ECO:0007669"/>
    <property type="project" value="UniProtKB-KW"/>
</dbReference>
<dbReference type="Gene3D" id="3.90.550.10">
    <property type="entry name" value="Spore Coat Polysaccharide Biosynthesis Protein SpsA, Chain A"/>
    <property type="match status" value="1"/>
</dbReference>
<evidence type="ECO:0000256" key="4">
    <source>
        <dbReference type="ARBA" id="ARBA00022692"/>
    </source>
</evidence>
<feature type="domain" description="Glycosyltransferase 2-like" evidence="8">
    <location>
        <begin position="28"/>
        <end position="190"/>
    </location>
</feature>
<proteinExistence type="predicted"/>
<dbReference type="OrthoDB" id="9807795at2"/>
<evidence type="ECO:0000313" key="9">
    <source>
        <dbReference type="EMBL" id="SNT67744.1"/>
    </source>
</evidence>
<dbReference type="PANTHER" id="PTHR48090:SF3">
    <property type="entry name" value="UNDECAPRENYL-PHOSPHATE 4-DEOXY-4-FORMAMIDO-L-ARABINOSE TRANSFERASE"/>
    <property type="match status" value="1"/>
</dbReference>
<evidence type="ECO:0000256" key="6">
    <source>
        <dbReference type="ARBA" id="ARBA00022989"/>
    </source>
</evidence>
<evidence type="ECO:0000256" key="3">
    <source>
        <dbReference type="ARBA" id="ARBA00022679"/>
    </source>
</evidence>
<dbReference type="GO" id="GO:0099621">
    <property type="term" value="F:undecaprenyl-phosphate 4-deoxy-4-formamido-L-arabinose transferase activity"/>
    <property type="evidence" value="ECO:0007669"/>
    <property type="project" value="TreeGrafter"/>
</dbReference>
<dbReference type="GO" id="GO:0005886">
    <property type="term" value="C:plasma membrane"/>
    <property type="evidence" value="ECO:0007669"/>
    <property type="project" value="TreeGrafter"/>
</dbReference>
<dbReference type="AlphaFoldDB" id="A0A239PL07"/>
<organism evidence="9 10">
    <name type="scientific">Amphiplicatus metriothermophilus</name>
    <dbReference type="NCBI Taxonomy" id="1519374"/>
    <lineage>
        <taxon>Bacteria</taxon>
        <taxon>Pseudomonadati</taxon>
        <taxon>Pseudomonadota</taxon>
        <taxon>Alphaproteobacteria</taxon>
        <taxon>Parvularculales</taxon>
        <taxon>Parvularculaceae</taxon>
        <taxon>Amphiplicatus</taxon>
    </lineage>
</organism>
<name>A0A239PL07_9PROT</name>
<keyword evidence="10" id="KW-1185">Reference proteome</keyword>
<evidence type="ECO:0000259" key="8">
    <source>
        <dbReference type="Pfam" id="PF00535"/>
    </source>
</evidence>
<keyword evidence="7" id="KW-0472">Membrane</keyword>
<dbReference type="InterPro" id="IPR050256">
    <property type="entry name" value="Glycosyltransferase_2"/>
</dbReference>
<evidence type="ECO:0000313" key="10">
    <source>
        <dbReference type="Proteomes" id="UP000198346"/>
    </source>
</evidence>
<evidence type="ECO:0000256" key="7">
    <source>
        <dbReference type="ARBA" id="ARBA00023136"/>
    </source>
</evidence>
<dbReference type="InterPro" id="IPR001173">
    <property type="entry name" value="Glyco_trans_2-like"/>
</dbReference>
<dbReference type="SUPFAM" id="SSF53448">
    <property type="entry name" value="Nucleotide-diphospho-sugar transferases"/>
    <property type="match status" value="1"/>
</dbReference>
<keyword evidence="6" id="KW-1133">Transmembrane helix</keyword>
<dbReference type="CDD" id="cd04179">
    <property type="entry name" value="DPM_DPG-synthase_like"/>
    <property type="match status" value="1"/>
</dbReference>
<protein>
    <submittedName>
        <fullName evidence="9">Glycosyltransferase involved in cell wall bisynthesis</fullName>
    </submittedName>
</protein>
<dbReference type="FunFam" id="3.90.550.10:FF:000170">
    <property type="entry name" value="Dolichol-phosphate mannosyltransferase"/>
    <property type="match status" value="1"/>
</dbReference>
<dbReference type="RefSeq" id="WP_089410761.1">
    <property type="nucleotide sequence ID" value="NZ_FZQA01000001.1"/>
</dbReference>
<keyword evidence="2" id="KW-0328">Glycosyltransferase</keyword>
<dbReference type="Proteomes" id="UP000198346">
    <property type="component" value="Unassembled WGS sequence"/>
</dbReference>
<reference evidence="9 10" key="1">
    <citation type="submission" date="2017-07" db="EMBL/GenBank/DDBJ databases">
        <authorList>
            <person name="Sun Z.S."/>
            <person name="Albrecht U."/>
            <person name="Echele G."/>
            <person name="Lee C.C."/>
        </authorList>
    </citation>
    <scope>NUCLEOTIDE SEQUENCE [LARGE SCALE GENOMIC DNA]</scope>
    <source>
        <strain evidence="9 10">CGMCC 1.12710</strain>
    </source>
</reference>
<keyword evidence="3 9" id="KW-0808">Transferase</keyword>
<dbReference type="EMBL" id="FZQA01000001">
    <property type="protein sequence ID" value="SNT67744.1"/>
    <property type="molecule type" value="Genomic_DNA"/>
</dbReference>
<evidence type="ECO:0000256" key="5">
    <source>
        <dbReference type="ARBA" id="ARBA00022985"/>
    </source>
</evidence>
<gene>
    <name evidence="9" type="ORF">SAMN06297382_0237</name>
</gene>
<evidence type="ECO:0000256" key="1">
    <source>
        <dbReference type="ARBA" id="ARBA00022475"/>
    </source>
</evidence>
<dbReference type="Pfam" id="PF00535">
    <property type="entry name" value="Glycos_transf_2"/>
    <property type="match status" value="1"/>
</dbReference>
<keyword evidence="5" id="KW-0448">Lipopolysaccharide biosynthesis</keyword>